<feature type="region of interest" description="Disordered" evidence="1">
    <location>
        <begin position="609"/>
        <end position="630"/>
    </location>
</feature>
<dbReference type="EMBL" id="LT853692">
    <property type="protein sequence ID" value="SMQ45618.1"/>
    <property type="molecule type" value="Genomic_DNA"/>
</dbReference>
<dbReference type="AlphaFoldDB" id="A0A1X7RDY9"/>
<feature type="region of interest" description="Disordered" evidence="1">
    <location>
        <begin position="810"/>
        <end position="833"/>
    </location>
</feature>
<keyword evidence="3" id="KW-1185">Reference proteome</keyword>
<feature type="compositionally biased region" description="Acidic residues" evidence="1">
    <location>
        <begin position="568"/>
        <end position="585"/>
    </location>
</feature>
<feature type="compositionally biased region" description="Basic and acidic residues" evidence="1">
    <location>
        <begin position="677"/>
        <end position="698"/>
    </location>
</feature>
<dbReference type="InterPro" id="IPR011010">
    <property type="entry name" value="DNA_brk_join_enz"/>
</dbReference>
<feature type="region of interest" description="Disordered" evidence="1">
    <location>
        <begin position="675"/>
        <end position="698"/>
    </location>
</feature>
<evidence type="ECO:0000313" key="2">
    <source>
        <dbReference type="EMBL" id="SMQ45618.1"/>
    </source>
</evidence>
<reference evidence="2 3" key="1">
    <citation type="submission" date="2016-06" db="EMBL/GenBank/DDBJ databases">
        <authorList>
            <person name="Kjaerup R.B."/>
            <person name="Dalgaard T.S."/>
            <person name="Juul-Madsen H.R."/>
        </authorList>
    </citation>
    <scope>NUCLEOTIDE SEQUENCE [LARGE SCALE GENOMIC DNA]</scope>
</reference>
<proteinExistence type="predicted"/>
<feature type="region of interest" description="Disordered" evidence="1">
    <location>
        <begin position="517"/>
        <end position="536"/>
    </location>
</feature>
<accession>A0A1X7RDY9</accession>
<gene>
    <name evidence="2" type="ORF">ZT3D7_G763</name>
</gene>
<name>A0A1X7RDY9_ZYMT9</name>
<organism evidence="2 3">
    <name type="scientific">Zymoseptoria tritici (strain ST99CH_3D7)</name>
    <dbReference type="NCBI Taxonomy" id="1276538"/>
    <lineage>
        <taxon>Eukaryota</taxon>
        <taxon>Fungi</taxon>
        <taxon>Dikarya</taxon>
        <taxon>Ascomycota</taxon>
        <taxon>Pezizomycotina</taxon>
        <taxon>Dothideomycetes</taxon>
        <taxon>Dothideomycetidae</taxon>
        <taxon>Mycosphaerellales</taxon>
        <taxon>Mycosphaerellaceae</taxon>
        <taxon>Zymoseptoria</taxon>
    </lineage>
</organism>
<evidence type="ECO:0000256" key="1">
    <source>
        <dbReference type="SAM" id="MobiDB-lite"/>
    </source>
</evidence>
<dbReference type="PANTHER" id="PTHR37535:SF3">
    <property type="entry name" value="FLUG DOMAIN-CONTAINING PROTEIN"/>
    <property type="match status" value="1"/>
</dbReference>
<evidence type="ECO:0000313" key="3">
    <source>
        <dbReference type="Proteomes" id="UP000215127"/>
    </source>
</evidence>
<sequence>MALPKLPRGGFGKRKSLSDELNHIGTMGDEEQSRLIFETIETIEEDIDQAKTYRWHAPSTQRRQDHHKELYKVFYCTFLNKDMDADKMTEDEISTHLFPSDFKEMTTRMKAFLTYAFKKAKPRASDATSIVMRTFCQYRDSLLYWGNWYYRLREESFPRRMLFNELVFQMRYVQNKYGDVFKHADKTWLGLAELRQLLDYESYFNRCVELSEQHQILWCLGRVTALRPGSLCPTRYGRNDALIWRDWRFFVGKEPGMFTSSLKLDHLSIKRANDPMQIGEGDSSSSALTLEFPSPKVENIVFSPTHRILVMALRRGLLEGINTIDELLAYDKDEIHIKPQHLDEIMFYRGTPKGLALDRPHPLAADQLTEYLGRRGKQIGYTQRITWYSIRRRAATDLAANIGVDLTRMLLGHAPDSRTLELHYLNWAGYVNFAGILSGDSTEPTKADSRSMSSLATTKLDDKAKANIRGRALATMTTRLIMADPDQPEGEPGSPEMKNYRRRVRAYAEKFLIENEKESQRKNLTRQEMSDREKGLQASQFANQVLKQAMQAMPSFTEGAQPLRPTSDDDYDDEPGADAFVDDPLEVPEPDLEKALEDRDTLIVEEDEETGALTIDVDGEADVDSESKSNDTVTSVPYLEVARSAMELWLDNSLSQHTTWSQGEKRCGMCIEDDTAPQEKKDQQYGSRDKLEAHQESKYHHPVETWKRRYHADRPPGWKFECLYCKEADVDERFSTFKMNDLITHIMESTADTEGELHDQLKAADGWYTPEFENATVTGPSQRTIEKREAEGRKKMQQMDIDLTPRRQLLGTEPVEGNRSVVRGSHPPSPLPARYDIDRDEYNQEALANLPTHLQDQIMTGYSEQLMANPVPEYLRDEIMVTAYPRSAEEEEGGG</sequence>
<dbReference type="GO" id="GO:0003677">
    <property type="term" value="F:DNA binding"/>
    <property type="evidence" value="ECO:0007669"/>
    <property type="project" value="InterPro"/>
</dbReference>
<dbReference type="SUPFAM" id="SSF56349">
    <property type="entry name" value="DNA breaking-rejoining enzymes"/>
    <property type="match status" value="1"/>
</dbReference>
<dbReference type="Proteomes" id="UP000215127">
    <property type="component" value="Chromosome 1"/>
</dbReference>
<dbReference type="PANTHER" id="PTHR37535">
    <property type="entry name" value="FLUG DOMAIN PROTEIN"/>
    <property type="match status" value="1"/>
</dbReference>
<feature type="region of interest" description="Disordered" evidence="1">
    <location>
        <begin position="557"/>
        <end position="585"/>
    </location>
</feature>
<protein>
    <submittedName>
        <fullName evidence="2">Uncharacterized protein</fullName>
    </submittedName>
</protein>